<dbReference type="PROSITE" id="PS50141">
    <property type="entry name" value="A_DEAMIN_EDITASE"/>
    <property type="match status" value="1"/>
</dbReference>
<evidence type="ECO:0000313" key="3">
    <source>
        <dbReference type="EMBL" id="KNE60652.1"/>
    </source>
</evidence>
<dbReference type="EMBL" id="GG745336">
    <property type="protein sequence ID" value="KNE60652.1"/>
    <property type="molecule type" value="Genomic_DNA"/>
</dbReference>
<dbReference type="SMART" id="SM00552">
    <property type="entry name" value="ADEAMc"/>
    <property type="match status" value="1"/>
</dbReference>
<dbReference type="OrthoDB" id="10268011at2759"/>
<protein>
    <recommendedName>
        <fullName evidence="2">A to I editase domain-containing protein</fullName>
    </recommendedName>
</protein>
<feature type="region of interest" description="Disordered" evidence="1">
    <location>
        <begin position="147"/>
        <end position="166"/>
    </location>
</feature>
<sequence length="392" mass="43465">MTVRMNLDLEHNVVEAVLDQFDKLKYRPAHPPGGKRRDWTCLAGIVLEDRDRRTFDCVAIGTGLKCLNESSASSTTVNDSHAEVICRRSFCCFLYQEIARACGSASKYVQRVDGSPTFRLGPHIRVHLYISQSPCGDASLDALAEQQADDAEAHAQRTEHKRDQYGHETGALRGRNLFDRLGVLRTKPGRHDAIPTRSMSCSDKIAQWQCLGLQGALLSRLVPDPVTFALIIVGDLFDPVGLERALVQRCQPALLTVPHVAPAPYAFEYSSRVLSESVPPSVLVVSAPHAMSWWRGCDTPEYLVNGRRQGAAMGKDGTFGPKTWSRISKPRMFELFRSTAATAGADGLPRRYLDAKEQSTAYQAVKRDLRQQHPVFAHWVGNDAKIVDDLVV</sequence>
<reference evidence="4" key="2">
    <citation type="submission" date="2009-11" db="EMBL/GenBank/DDBJ databases">
        <title>The Genome Sequence of Allomyces macrogynus strain ATCC 38327.</title>
        <authorList>
            <consortium name="The Broad Institute Genome Sequencing Platform"/>
            <person name="Russ C."/>
            <person name="Cuomo C."/>
            <person name="Shea T."/>
            <person name="Young S.K."/>
            <person name="Zeng Q."/>
            <person name="Koehrsen M."/>
            <person name="Haas B."/>
            <person name="Borodovsky M."/>
            <person name="Guigo R."/>
            <person name="Alvarado L."/>
            <person name="Berlin A."/>
            <person name="Borenstein D."/>
            <person name="Chen Z."/>
            <person name="Engels R."/>
            <person name="Freedman E."/>
            <person name="Gellesch M."/>
            <person name="Goldberg J."/>
            <person name="Griggs A."/>
            <person name="Gujja S."/>
            <person name="Heiman D."/>
            <person name="Hepburn T."/>
            <person name="Howarth C."/>
            <person name="Jen D."/>
            <person name="Larson L."/>
            <person name="Lewis B."/>
            <person name="Mehta T."/>
            <person name="Park D."/>
            <person name="Pearson M."/>
            <person name="Roberts A."/>
            <person name="Saif S."/>
            <person name="Shenoy N."/>
            <person name="Sisk P."/>
            <person name="Stolte C."/>
            <person name="Sykes S."/>
            <person name="Walk T."/>
            <person name="White J."/>
            <person name="Yandava C."/>
            <person name="Burger G."/>
            <person name="Gray M.W."/>
            <person name="Holland P.W.H."/>
            <person name="King N."/>
            <person name="Lang F.B.F."/>
            <person name="Roger A.J."/>
            <person name="Ruiz-Trillo I."/>
            <person name="Lander E."/>
            <person name="Nusbaum C."/>
        </authorList>
    </citation>
    <scope>NUCLEOTIDE SEQUENCE [LARGE SCALE GENOMIC DNA]</scope>
    <source>
        <strain evidence="4">ATCC 38327</strain>
    </source>
</reference>
<dbReference type="PANTHER" id="PTHR10910:SF62">
    <property type="entry name" value="AT07585P-RELATED"/>
    <property type="match status" value="1"/>
</dbReference>
<gene>
    <name evidence="3" type="ORF">AMAG_06026</name>
</gene>
<proteinExistence type="predicted"/>
<feature type="compositionally biased region" description="Basic and acidic residues" evidence="1">
    <location>
        <begin position="151"/>
        <end position="166"/>
    </location>
</feature>
<dbReference type="AlphaFoldDB" id="A0A0L0SDZ1"/>
<accession>A0A0L0SDZ1</accession>
<dbReference type="GO" id="GO:0005737">
    <property type="term" value="C:cytoplasm"/>
    <property type="evidence" value="ECO:0007669"/>
    <property type="project" value="TreeGrafter"/>
</dbReference>
<evidence type="ECO:0000313" key="4">
    <source>
        <dbReference type="Proteomes" id="UP000054350"/>
    </source>
</evidence>
<name>A0A0L0SDZ1_ALLM3</name>
<dbReference type="InterPro" id="IPR002466">
    <property type="entry name" value="A_deamin"/>
</dbReference>
<dbReference type="PANTHER" id="PTHR10910">
    <property type="entry name" value="EUKARYOTE SPECIFIC DSRNA BINDING PROTEIN"/>
    <property type="match status" value="1"/>
</dbReference>
<dbReference type="GO" id="GO:0006382">
    <property type="term" value="P:adenosine to inosine editing"/>
    <property type="evidence" value="ECO:0007669"/>
    <property type="project" value="TreeGrafter"/>
</dbReference>
<evidence type="ECO:0000256" key="1">
    <source>
        <dbReference type="SAM" id="MobiDB-lite"/>
    </source>
</evidence>
<dbReference type="GO" id="GO:0003725">
    <property type="term" value="F:double-stranded RNA binding"/>
    <property type="evidence" value="ECO:0007669"/>
    <property type="project" value="TreeGrafter"/>
</dbReference>
<dbReference type="Pfam" id="PF02137">
    <property type="entry name" value="A_deamin"/>
    <property type="match status" value="1"/>
</dbReference>
<dbReference type="eggNOG" id="KOG2777">
    <property type="taxonomic scope" value="Eukaryota"/>
</dbReference>
<feature type="domain" description="A to I editase" evidence="2">
    <location>
        <begin position="59"/>
        <end position="370"/>
    </location>
</feature>
<dbReference type="STRING" id="578462.A0A0L0SDZ1"/>
<dbReference type="Proteomes" id="UP000054350">
    <property type="component" value="Unassembled WGS sequence"/>
</dbReference>
<keyword evidence="4" id="KW-1185">Reference proteome</keyword>
<organism evidence="3 4">
    <name type="scientific">Allomyces macrogynus (strain ATCC 38327)</name>
    <name type="common">Allomyces javanicus var. macrogynus</name>
    <dbReference type="NCBI Taxonomy" id="578462"/>
    <lineage>
        <taxon>Eukaryota</taxon>
        <taxon>Fungi</taxon>
        <taxon>Fungi incertae sedis</taxon>
        <taxon>Blastocladiomycota</taxon>
        <taxon>Blastocladiomycetes</taxon>
        <taxon>Blastocladiales</taxon>
        <taxon>Blastocladiaceae</taxon>
        <taxon>Allomyces</taxon>
    </lineage>
</organism>
<dbReference type="GO" id="GO:0005730">
    <property type="term" value="C:nucleolus"/>
    <property type="evidence" value="ECO:0007669"/>
    <property type="project" value="TreeGrafter"/>
</dbReference>
<dbReference type="GO" id="GO:0008251">
    <property type="term" value="F:tRNA-specific adenosine deaminase activity"/>
    <property type="evidence" value="ECO:0007669"/>
    <property type="project" value="TreeGrafter"/>
</dbReference>
<evidence type="ECO:0000259" key="2">
    <source>
        <dbReference type="PROSITE" id="PS50141"/>
    </source>
</evidence>
<dbReference type="GO" id="GO:0003726">
    <property type="term" value="F:double-stranded RNA adenosine deaminase activity"/>
    <property type="evidence" value="ECO:0007669"/>
    <property type="project" value="TreeGrafter"/>
</dbReference>
<dbReference type="VEuPathDB" id="FungiDB:AMAG_06026"/>
<reference evidence="3 4" key="1">
    <citation type="submission" date="2009-11" db="EMBL/GenBank/DDBJ databases">
        <title>Annotation of Allomyces macrogynus ATCC 38327.</title>
        <authorList>
            <consortium name="The Broad Institute Genome Sequencing Platform"/>
            <person name="Russ C."/>
            <person name="Cuomo C."/>
            <person name="Burger G."/>
            <person name="Gray M.W."/>
            <person name="Holland P.W.H."/>
            <person name="King N."/>
            <person name="Lang F.B.F."/>
            <person name="Roger A.J."/>
            <person name="Ruiz-Trillo I."/>
            <person name="Young S.K."/>
            <person name="Zeng Q."/>
            <person name="Gargeya S."/>
            <person name="Fitzgerald M."/>
            <person name="Haas B."/>
            <person name="Abouelleil A."/>
            <person name="Alvarado L."/>
            <person name="Arachchi H.M."/>
            <person name="Berlin A."/>
            <person name="Chapman S.B."/>
            <person name="Gearin G."/>
            <person name="Goldberg J."/>
            <person name="Griggs A."/>
            <person name="Gujja S."/>
            <person name="Hansen M."/>
            <person name="Heiman D."/>
            <person name="Howarth C."/>
            <person name="Larimer J."/>
            <person name="Lui A."/>
            <person name="MacDonald P.J.P."/>
            <person name="McCowen C."/>
            <person name="Montmayeur A."/>
            <person name="Murphy C."/>
            <person name="Neiman D."/>
            <person name="Pearson M."/>
            <person name="Priest M."/>
            <person name="Roberts A."/>
            <person name="Saif S."/>
            <person name="Shea T."/>
            <person name="Sisk P."/>
            <person name="Stolte C."/>
            <person name="Sykes S."/>
            <person name="Wortman J."/>
            <person name="Nusbaum C."/>
            <person name="Birren B."/>
        </authorList>
    </citation>
    <scope>NUCLEOTIDE SEQUENCE [LARGE SCALE GENOMIC DNA]</scope>
    <source>
        <strain evidence="3 4">ATCC 38327</strain>
    </source>
</reference>
<dbReference type="GO" id="GO:0006396">
    <property type="term" value="P:RNA processing"/>
    <property type="evidence" value="ECO:0007669"/>
    <property type="project" value="InterPro"/>
</dbReference>